<dbReference type="EMBL" id="BAAAYX010000004">
    <property type="protein sequence ID" value="GAA3701464.1"/>
    <property type="molecule type" value="Genomic_DNA"/>
</dbReference>
<dbReference type="PROSITE" id="PS51318">
    <property type="entry name" value="TAT"/>
    <property type="match status" value="1"/>
</dbReference>
<keyword evidence="5" id="KW-1185">Reference proteome</keyword>
<dbReference type="Gene3D" id="2.40.128.600">
    <property type="match status" value="1"/>
</dbReference>
<dbReference type="Pfam" id="PF00144">
    <property type="entry name" value="Beta-lactamase"/>
    <property type="match status" value="1"/>
</dbReference>
<dbReference type="Pfam" id="PF11954">
    <property type="entry name" value="DUF3471"/>
    <property type="match status" value="1"/>
</dbReference>
<proteinExistence type="predicted"/>
<evidence type="ECO:0000313" key="5">
    <source>
        <dbReference type="Proteomes" id="UP001500051"/>
    </source>
</evidence>
<dbReference type="Proteomes" id="UP001500051">
    <property type="component" value="Unassembled WGS sequence"/>
</dbReference>
<keyword evidence="4" id="KW-0378">Hydrolase</keyword>
<accession>A0ABP7D6T3</accession>
<dbReference type="PANTHER" id="PTHR46825">
    <property type="entry name" value="D-ALANYL-D-ALANINE-CARBOXYPEPTIDASE/ENDOPEPTIDASE AMPH"/>
    <property type="match status" value="1"/>
</dbReference>
<name>A0ABP7D6T3_9ACTN</name>
<evidence type="ECO:0000313" key="4">
    <source>
        <dbReference type="EMBL" id="GAA3701464.1"/>
    </source>
</evidence>
<dbReference type="InterPro" id="IPR006311">
    <property type="entry name" value="TAT_signal"/>
</dbReference>
<sequence length="548" mass="57806">MIEIMTGTRDTAAATGLGRRTLLKGVGLGGAAVALAGLTGCTGEPEPEPAGPATVGAGSGAAPAGEGEIDAAGVERGLAALPAIIERYQKQTGVPGVAFAVVYDGKVRYLEGTGDRQVGTTGTVDADTVFQLASVSKPISSTVVAAAFTKKLSSIGWDDPVHTVLPGFLTADAWVTEHVTAADLFAHRSGLPDHSGNLLEDLGYDRGEILKLHRHYPLKRFRDNYEYTNYGLTAGAEAIAEASGVAWEKLAQQVLFEPLGMTSSSFDFADLQKRKNRAAMHTKVGENWVPNLKADYDPQAPAGSASASLRDMATWVTMLLAEGKPVMDADQLKRIWLPAVVKPGLPGIGAAPGFYGLGWNVNYEPTGELRVSHSGAFGRGAATSITLYPSKGLAIVGLTNAPPVGLPEAIGVEFVDHIRFGKSTQPDWVAVIGPYIESPVTADQKKYSVPAKDPKPARPGYTYTGRYENDLYGLMTVSGMGSNLSFTVGPGLQNFALRHYSGDDYFFATTGEDDSGFSGATFTVSGNRAESLVVGAWNAQELGTFRRI</sequence>
<feature type="domain" description="Peptidase S12 Pab87-related C-terminal" evidence="3">
    <location>
        <begin position="451"/>
        <end position="533"/>
    </location>
</feature>
<protein>
    <submittedName>
        <fullName evidence="4">Serine hydrolase</fullName>
    </submittedName>
</protein>
<dbReference type="Gene3D" id="3.40.710.10">
    <property type="entry name" value="DD-peptidase/beta-lactamase superfamily"/>
    <property type="match status" value="1"/>
</dbReference>
<evidence type="ECO:0000259" key="2">
    <source>
        <dbReference type="Pfam" id="PF00144"/>
    </source>
</evidence>
<dbReference type="InterPro" id="IPR012338">
    <property type="entry name" value="Beta-lactam/transpept-like"/>
</dbReference>
<dbReference type="InterPro" id="IPR001466">
    <property type="entry name" value="Beta-lactam-related"/>
</dbReference>
<reference evidence="5" key="1">
    <citation type="journal article" date="2019" name="Int. J. Syst. Evol. Microbiol.">
        <title>The Global Catalogue of Microorganisms (GCM) 10K type strain sequencing project: providing services to taxonomists for standard genome sequencing and annotation.</title>
        <authorList>
            <consortium name="The Broad Institute Genomics Platform"/>
            <consortium name="The Broad Institute Genome Sequencing Center for Infectious Disease"/>
            <person name="Wu L."/>
            <person name="Ma J."/>
        </authorList>
    </citation>
    <scope>NUCLEOTIDE SEQUENCE [LARGE SCALE GENOMIC DNA]</scope>
    <source>
        <strain evidence="5">JCM 16548</strain>
    </source>
</reference>
<gene>
    <name evidence="4" type="ORF">GCM10022204_17860</name>
</gene>
<dbReference type="InterPro" id="IPR021860">
    <property type="entry name" value="Peptidase_S12_Pab87-rel_C"/>
</dbReference>
<dbReference type="PANTHER" id="PTHR46825:SF15">
    <property type="entry name" value="BETA-LACTAMASE-RELATED DOMAIN-CONTAINING PROTEIN"/>
    <property type="match status" value="1"/>
</dbReference>
<feature type="region of interest" description="Disordered" evidence="1">
    <location>
        <begin position="43"/>
        <end position="66"/>
    </location>
</feature>
<comment type="caution">
    <text evidence="4">The sequence shown here is derived from an EMBL/GenBank/DDBJ whole genome shotgun (WGS) entry which is preliminary data.</text>
</comment>
<evidence type="ECO:0000256" key="1">
    <source>
        <dbReference type="SAM" id="MobiDB-lite"/>
    </source>
</evidence>
<dbReference type="InterPro" id="IPR050491">
    <property type="entry name" value="AmpC-like"/>
</dbReference>
<dbReference type="GO" id="GO:0016787">
    <property type="term" value="F:hydrolase activity"/>
    <property type="evidence" value="ECO:0007669"/>
    <property type="project" value="UniProtKB-KW"/>
</dbReference>
<dbReference type="SUPFAM" id="SSF56601">
    <property type="entry name" value="beta-lactamase/transpeptidase-like"/>
    <property type="match status" value="1"/>
</dbReference>
<organism evidence="4 5">
    <name type="scientific">Microlunatus aurantiacus</name>
    <dbReference type="NCBI Taxonomy" id="446786"/>
    <lineage>
        <taxon>Bacteria</taxon>
        <taxon>Bacillati</taxon>
        <taxon>Actinomycetota</taxon>
        <taxon>Actinomycetes</taxon>
        <taxon>Propionibacteriales</taxon>
        <taxon>Propionibacteriaceae</taxon>
        <taxon>Microlunatus</taxon>
    </lineage>
</organism>
<feature type="compositionally biased region" description="Low complexity" evidence="1">
    <location>
        <begin position="51"/>
        <end position="66"/>
    </location>
</feature>
<evidence type="ECO:0000259" key="3">
    <source>
        <dbReference type="Pfam" id="PF11954"/>
    </source>
</evidence>
<feature type="domain" description="Beta-lactamase-related" evidence="2">
    <location>
        <begin position="83"/>
        <end position="403"/>
    </location>
</feature>